<comment type="caution">
    <text evidence="2">The sequence shown here is derived from an EMBL/GenBank/DDBJ whole genome shotgun (WGS) entry which is preliminary data.</text>
</comment>
<dbReference type="Gene3D" id="3.30.950.30">
    <property type="entry name" value="Schlafen, AAA domain"/>
    <property type="match status" value="1"/>
</dbReference>
<accession>A0ABV9HPX9</accession>
<dbReference type="PANTHER" id="PTHR30595:SF6">
    <property type="entry name" value="SCHLAFEN ALBA-2 DOMAIN-CONTAINING PROTEIN"/>
    <property type="match status" value="1"/>
</dbReference>
<dbReference type="Pfam" id="PF04326">
    <property type="entry name" value="SLFN_AlbA_2"/>
    <property type="match status" value="1"/>
</dbReference>
<evidence type="ECO:0000313" key="2">
    <source>
        <dbReference type="EMBL" id="MFC4631933.1"/>
    </source>
</evidence>
<gene>
    <name evidence="2" type="ORF">ACFO6V_27080</name>
</gene>
<keyword evidence="2" id="KW-0547">Nucleotide-binding</keyword>
<dbReference type="InterPro" id="IPR038461">
    <property type="entry name" value="Schlafen_AlbA_2_dom_sf"/>
</dbReference>
<evidence type="ECO:0000259" key="1">
    <source>
        <dbReference type="Pfam" id="PF04326"/>
    </source>
</evidence>
<dbReference type="InterPro" id="IPR038475">
    <property type="entry name" value="RecG_C_sf"/>
</dbReference>
<proteinExistence type="predicted"/>
<keyword evidence="2" id="KW-0067">ATP-binding</keyword>
<dbReference type="Pfam" id="PF13749">
    <property type="entry name" value="HATPase_c_4"/>
    <property type="match status" value="1"/>
</dbReference>
<feature type="domain" description="Schlafen AlbA-2" evidence="1">
    <location>
        <begin position="21"/>
        <end position="137"/>
    </location>
</feature>
<reference evidence="3" key="1">
    <citation type="journal article" date="2019" name="Int. J. Syst. Evol. Microbiol.">
        <title>The Global Catalogue of Microorganisms (GCM) 10K type strain sequencing project: providing services to taxonomists for standard genome sequencing and annotation.</title>
        <authorList>
            <consortium name="The Broad Institute Genomics Platform"/>
            <consortium name="The Broad Institute Genome Sequencing Center for Infectious Disease"/>
            <person name="Wu L."/>
            <person name="Ma J."/>
        </authorList>
    </citation>
    <scope>NUCLEOTIDE SEQUENCE [LARGE SCALE GENOMIC DNA]</scope>
    <source>
        <strain evidence="3">CCUG 42722</strain>
    </source>
</reference>
<dbReference type="GO" id="GO:0005524">
    <property type="term" value="F:ATP binding"/>
    <property type="evidence" value="ECO:0007669"/>
    <property type="project" value="UniProtKB-KW"/>
</dbReference>
<keyword evidence="3" id="KW-1185">Reference proteome</keyword>
<evidence type="ECO:0000313" key="3">
    <source>
        <dbReference type="Proteomes" id="UP001596011"/>
    </source>
</evidence>
<sequence>MATFDDAINAVLAGASADELETTMLEFKQESDSIKHTFETITDAVVCFANSVGGTVIVGVADKGRGIDALLGVSPGLQQGLVKGIFDRTRPSLSVPIFEREVRGRLLLEITVPQGATFYANAKGTSTRRVGHECRPFPPEEQRQALASRGLYDWSAALSGSVTYSEDEIVRLRRLLRAANKPDLAQQKPEAILQDLRLMNSAGELTNAGVLLVGDVDEIARLIPTYGYSYQYRATPGTEASARFRETRPLLAAIEYLLEAVDARKLVRPLNIAGGVQLTLQDYPPEAVRELVVNALVHRDYEVDGSVDIEQSPEQLRVTNPGGLVFGVTAENILSHPSTPRNRLLLETVTTLQIAERTGQGVDRAYRVLLRAGKKPPTFTDHGTVVEVSVPGGEGNNAFARYVNTAMPDALSADIEALLVLDALCVRRSVDASEVAPLIQRPGVGAQAALARLASAGLIEPSRRTASAAFPRYGLTSSALTGLGLAVAYHRRAADGLDDKVVEHVREYGYVTNQTIRRMFDLDLYPARDMLRDLQKREVLVKDGTQARGPGVRYVAGPRFPKRLS</sequence>
<dbReference type="PANTHER" id="PTHR30595">
    <property type="entry name" value="GLPR-RELATED TRANSCRIPTIONAL REPRESSOR"/>
    <property type="match status" value="1"/>
</dbReference>
<name>A0ABV9HPX9_9MICO</name>
<dbReference type="InterPro" id="IPR007421">
    <property type="entry name" value="Schlafen_AlbA_2_dom"/>
</dbReference>
<protein>
    <submittedName>
        <fullName evidence="2">ATP-binding protein</fullName>
    </submittedName>
</protein>
<dbReference type="RefSeq" id="WP_377141991.1">
    <property type="nucleotide sequence ID" value="NZ_JBHSFI010000010.1"/>
</dbReference>
<organism evidence="2 3">
    <name type="scientific">Promicromonospora alba</name>
    <dbReference type="NCBI Taxonomy" id="1616110"/>
    <lineage>
        <taxon>Bacteria</taxon>
        <taxon>Bacillati</taxon>
        <taxon>Actinomycetota</taxon>
        <taxon>Actinomycetes</taxon>
        <taxon>Micrococcales</taxon>
        <taxon>Promicromonosporaceae</taxon>
        <taxon>Promicromonospora</taxon>
    </lineage>
</organism>
<dbReference type="Gene3D" id="3.30.565.60">
    <property type="match status" value="1"/>
</dbReference>
<dbReference type="Proteomes" id="UP001596011">
    <property type="component" value="Unassembled WGS sequence"/>
</dbReference>
<dbReference type="EMBL" id="JBHSFI010000010">
    <property type="protein sequence ID" value="MFC4631933.1"/>
    <property type="molecule type" value="Genomic_DNA"/>
</dbReference>